<proteinExistence type="predicted"/>
<keyword evidence="1" id="KW-0812">Transmembrane</keyword>
<protein>
    <submittedName>
        <fullName evidence="2">DUF1090 domain-containing protein</fullName>
    </submittedName>
</protein>
<accession>A0A403T207</accession>
<keyword evidence="1" id="KW-1133">Transmembrane helix</keyword>
<comment type="caution">
    <text evidence="2">The sequence shown here is derived from an EMBL/GenBank/DDBJ whole genome shotgun (WGS) entry which is preliminary data.</text>
</comment>
<sequence>MLIQGVGKLLRQTVCMSRAQPADSCSCLNQPVAHSTFVLRQLNTFRQLSDSSDTCAISWDLIIYRSRTYADSSFTNNALQFMTSMKPQFLRVTVLAGLLYSFMVSGAMAGNYRGCEYKRRHLEHQLEYAQAYNNIHRMAGLQRALRHIDEYCTDGRLPEQKDRKVAEKQQKVTKRQYELEQARISGKSEKIADRQAKLAEARKELAQARAELNH</sequence>
<dbReference type="Proteomes" id="UP000839526">
    <property type="component" value="Unassembled WGS sequence"/>
</dbReference>
<evidence type="ECO:0000256" key="1">
    <source>
        <dbReference type="SAM" id="Phobius"/>
    </source>
</evidence>
<reference evidence="2" key="1">
    <citation type="submission" date="2018-10" db="EMBL/GenBank/DDBJ databases">
        <authorList>
            <consortium name="PulseNet: The National Subtyping Network for Foodborne Disease Surveillance"/>
            <person name="Tarr C.L."/>
            <person name="Trees E."/>
            <person name="Katz L.S."/>
            <person name="Carleton-Romer H.A."/>
            <person name="Stroika S."/>
            <person name="Kucerova Z."/>
            <person name="Roache K.F."/>
            <person name="Sabol A.L."/>
            <person name="Besser J."/>
            <person name="Gerner-Smidt P."/>
        </authorList>
    </citation>
    <scope>NUCLEOTIDE SEQUENCE [LARGE SCALE GENOMIC DNA]</scope>
    <source>
        <strain evidence="2">PNUSAS052121</strain>
    </source>
</reference>
<dbReference type="AlphaFoldDB" id="A0A403T207"/>
<dbReference type="InterPro" id="IPR009468">
    <property type="entry name" value="DUF1090"/>
</dbReference>
<evidence type="ECO:0000313" key="2">
    <source>
        <dbReference type="EMBL" id="MMS77832.1"/>
    </source>
</evidence>
<gene>
    <name evidence="2" type="ORF">D9O31_15035</name>
</gene>
<dbReference type="EMBL" id="RWAH01000013">
    <property type="protein sequence ID" value="MMS77832.1"/>
    <property type="molecule type" value="Genomic_DNA"/>
</dbReference>
<keyword evidence="1" id="KW-0472">Membrane</keyword>
<feature type="transmembrane region" description="Helical" evidence="1">
    <location>
        <begin position="89"/>
        <end position="110"/>
    </location>
</feature>
<name>A0A403T207_SALER</name>
<dbReference type="Pfam" id="PF06476">
    <property type="entry name" value="DUF1090"/>
    <property type="match status" value="1"/>
</dbReference>
<organism evidence="2">
    <name type="scientific">Salmonella enterica</name>
    <name type="common">Salmonella choleraesuis</name>
    <dbReference type="NCBI Taxonomy" id="28901"/>
    <lineage>
        <taxon>Bacteria</taxon>
        <taxon>Pseudomonadati</taxon>
        <taxon>Pseudomonadota</taxon>
        <taxon>Gammaproteobacteria</taxon>
        <taxon>Enterobacterales</taxon>
        <taxon>Enterobacteriaceae</taxon>
        <taxon>Salmonella</taxon>
    </lineage>
</organism>